<reference evidence="2" key="1">
    <citation type="submission" date="2022-10" db="EMBL/GenBank/DDBJ databases">
        <title>The WGS of Solirubrobacter ginsenosidimutans DSM 21036.</title>
        <authorList>
            <person name="Jiang Z."/>
        </authorList>
    </citation>
    <scope>NUCLEOTIDE SEQUENCE</scope>
    <source>
        <strain evidence="2">DSM 21036</strain>
    </source>
</reference>
<dbReference type="EMBL" id="JAPDOD010000005">
    <property type="protein sequence ID" value="MDA0160472.1"/>
    <property type="molecule type" value="Genomic_DNA"/>
</dbReference>
<keyword evidence="3" id="KW-1185">Reference proteome</keyword>
<feature type="transmembrane region" description="Helical" evidence="1">
    <location>
        <begin position="13"/>
        <end position="33"/>
    </location>
</feature>
<evidence type="ECO:0000313" key="2">
    <source>
        <dbReference type="EMBL" id="MDA0160472.1"/>
    </source>
</evidence>
<evidence type="ECO:0000256" key="1">
    <source>
        <dbReference type="SAM" id="Phobius"/>
    </source>
</evidence>
<dbReference type="AlphaFoldDB" id="A0A9X3S0X1"/>
<protein>
    <submittedName>
        <fullName evidence="2">Uncharacterized protein</fullName>
    </submittedName>
</protein>
<dbReference type="SUPFAM" id="SSF69304">
    <property type="entry name" value="Tricorn protease N-terminal domain"/>
    <property type="match status" value="1"/>
</dbReference>
<dbReference type="Proteomes" id="UP001149140">
    <property type="component" value="Unassembled WGS sequence"/>
</dbReference>
<gene>
    <name evidence="2" type="ORF">OM076_09355</name>
</gene>
<keyword evidence="1" id="KW-0812">Transmembrane</keyword>
<keyword evidence="1" id="KW-1133">Transmembrane helix</keyword>
<organism evidence="2 3">
    <name type="scientific">Solirubrobacter ginsenosidimutans</name>
    <dbReference type="NCBI Taxonomy" id="490573"/>
    <lineage>
        <taxon>Bacteria</taxon>
        <taxon>Bacillati</taxon>
        <taxon>Actinomycetota</taxon>
        <taxon>Thermoleophilia</taxon>
        <taxon>Solirubrobacterales</taxon>
        <taxon>Solirubrobacteraceae</taxon>
        <taxon>Solirubrobacter</taxon>
    </lineage>
</organism>
<dbReference type="RefSeq" id="WP_270039329.1">
    <property type="nucleotide sequence ID" value="NZ_JAPDOD010000005.1"/>
</dbReference>
<proteinExistence type="predicted"/>
<keyword evidence="1" id="KW-0472">Membrane</keyword>
<name>A0A9X3S0X1_9ACTN</name>
<sequence>MADWSSGIWSRRAYARVVLAGVACGLVLVGWVIDGRASDATAFGAGTPLTVSLPGRVFVLCGRDERSTDVYELTADRLRRRTQSAPDGVVDNFAVAGARIALVGSGATMDEIRVGQLGQGLVRTHRVADGQGVALKADGTIAWDVTTSQHGGLVSAVWIKRPGRSARRVATYASVWGLSYATGRLDVVAASRKKFRIVRGVGERTVTSRRLLTDRPTRVISSRSGRIAYNGGDSRHRRLRVTGTDAQHPKSFAVDWYPLAWSPDERQLLVGAIGEHSALGLMNPSTGEISSLGTLECGGVALAQWMATQPAAPTRR</sequence>
<accession>A0A9X3S0X1</accession>
<evidence type="ECO:0000313" key="3">
    <source>
        <dbReference type="Proteomes" id="UP001149140"/>
    </source>
</evidence>
<comment type="caution">
    <text evidence="2">The sequence shown here is derived from an EMBL/GenBank/DDBJ whole genome shotgun (WGS) entry which is preliminary data.</text>
</comment>